<protein>
    <submittedName>
        <fullName evidence="2">Uncharacterized protein</fullName>
    </submittedName>
</protein>
<reference evidence="2" key="2">
    <citation type="submission" date="2024-02" db="EMBL/GenBank/DDBJ databases">
        <title>Comparative genomics of Cryptococcus and Kwoniella reveals pathogenesis evolution and contrasting modes of karyotype evolution via chromosome fusion or intercentromeric recombination.</title>
        <authorList>
            <person name="Coelho M.A."/>
            <person name="David-Palma M."/>
            <person name="Shea T."/>
            <person name="Bowers K."/>
            <person name="McGinley-Smith S."/>
            <person name="Mohammad A.W."/>
            <person name="Gnirke A."/>
            <person name="Yurkov A.M."/>
            <person name="Nowrousian M."/>
            <person name="Sun S."/>
            <person name="Cuomo C.A."/>
            <person name="Heitman J."/>
        </authorList>
    </citation>
    <scope>NUCLEOTIDE SEQUENCE</scope>
    <source>
        <strain evidence="2">CBS 10117</strain>
    </source>
</reference>
<reference evidence="2" key="1">
    <citation type="submission" date="2013-07" db="EMBL/GenBank/DDBJ databases">
        <authorList>
            <consortium name="The Broad Institute Genome Sequencing Platform"/>
            <person name="Cuomo C."/>
            <person name="Litvintseva A."/>
            <person name="Chen Y."/>
            <person name="Heitman J."/>
            <person name="Sun S."/>
            <person name="Springer D."/>
            <person name="Dromer F."/>
            <person name="Young S.K."/>
            <person name="Zeng Q."/>
            <person name="Gargeya S."/>
            <person name="Fitzgerald M."/>
            <person name="Abouelleil A."/>
            <person name="Alvarado L."/>
            <person name="Berlin A.M."/>
            <person name="Chapman S.B."/>
            <person name="Dewar J."/>
            <person name="Goldberg J."/>
            <person name="Griggs A."/>
            <person name="Gujja S."/>
            <person name="Hansen M."/>
            <person name="Howarth C."/>
            <person name="Imamovic A."/>
            <person name="Larimer J."/>
            <person name="McCowan C."/>
            <person name="Murphy C."/>
            <person name="Pearson M."/>
            <person name="Priest M."/>
            <person name="Roberts A."/>
            <person name="Saif S."/>
            <person name="Shea T."/>
            <person name="Sykes S."/>
            <person name="Wortman J."/>
            <person name="Nusbaum C."/>
            <person name="Birren B."/>
        </authorList>
    </citation>
    <scope>NUCLEOTIDE SEQUENCE</scope>
    <source>
        <strain evidence="2">CBS 10117</strain>
    </source>
</reference>
<dbReference type="KEGG" id="kdj:28965387"/>
<evidence type="ECO:0000313" key="2">
    <source>
        <dbReference type="EMBL" id="WWC59613.1"/>
    </source>
</evidence>
<sequence>MDPFNGLDPAEIASAWDIAESENSEPVVRRPNMLDRLDSKKWKEVRRMRRLSDFTTQNLPRALDKYTVILWQFIEKHEGPDGLGGELWWVESVPKRVLPVNRICEFLTIAATTSEKRDPKSGHLIEGAYPGHQQYMTLTQLSEKMVAFHTRNLQTAADSSISLPHKPQPGPSSLAEGSTAYTRESSRAPKVLSPPFEKTLDVCQSAQLKNPAANRQTSLESFLNSGSKPGGKDNVMAASSSVVAGKLLKRTAEDDTVAGTTKKLRQDDALDEAVIKNVTIQSSMQNTASDAQKSAEKGTTSEADKESE</sequence>
<name>A0AAJ8KL16_9TREE</name>
<feature type="region of interest" description="Disordered" evidence="1">
    <location>
        <begin position="159"/>
        <end position="193"/>
    </location>
</feature>
<dbReference type="AlphaFoldDB" id="A0AAJ8KL16"/>
<organism evidence="2 3">
    <name type="scientific">Kwoniella dejecticola CBS 10117</name>
    <dbReference type="NCBI Taxonomy" id="1296121"/>
    <lineage>
        <taxon>Eukaryota</taxon>
        <taxon>Fungi</taxon>
        <taxon>Dikarya</taxon>
        <taxon>Basidiomycota</taxon>
        <taxon>Agaricomycotina</taxon>
        <taxon>Tremellomycetes</taxon>
        <taxon>Tremellales</taxon>
        <taxon>Cryptococcaceae</taxon>
        <taxon>Kwoniella</taxon>
    </lineage>
</organism>
<accession>A0AAJ8KL16</accession>
<feature type="region of interest" description="Disordered" evidence="1">
    <location>
        <begin position="279"/>
        <end position="308"/>
    </location>
</feature>
<dbReference type="RefSeq" id="XP_065824556.1">
    <property type="nucleotide sequence ID" value="XM_065968484.1"/>
</dbReference>
<evidence type="ECO:0000256" key="1">
    <source>
        <dbReference type="SAM" id="MobiDB-lite"/>
    </source>
</evidence>
<feature type="compositionally biased region" description="Polar residues" evidence="1">
    <location>
        <begin position="279"/>
        <end position="301"/>
    </location>
</feature>
<evidence type="ECO:0000313" key="3">
    <source>
        <dbReference type="Proteomes" id="UP000078595"/>
    </source>
</evidence>
<dbReference type="EMBL" id="CP144531">
    <property type="protein sequence ID" value="WWC59613.1"/>
    <property type="molecule type" value="Genomic_DNA"/>
</dbReference>
<proteinExistence type="predicted"/>
<dbReference type="Proteomes" id="UP000078595">
    <property type="component" value="Chromosome 2"/>
</dbReference>
<keyword evidence="3" id="KW-1185">Reference proteome</keyword>
<dbReference type="GeneID" id="28965387"/>
<gene>
    <name evidence="2" type="ORF">I303_102172</name>
</gene>